<protein>
    <submittedName>
        <fullName evidence="2">Uncharacterized protein</fullName>
    </submittedName>
</protein>
<reference evidence="2 3" key="1">
    <citation type="journal article" date="2016" name="Mol. Biol. Evol.">
        <title>Comparative Genomics of Early-Diverging Mushroom-Forming Fungi Provides Insights into the Origins of Lignocellulose Decay Capabilities.</title>
        <authorList>
            <person name="Nagy L.G."/>
            <person name="Riley R."/>
            <person name="Tritt A."/>
            <person name="Adam C."/>
            <person name="Daum C."/>
            <person name="Floudas D."/>
            <person name="Sun H."/>
            <person name="Yadav J.S."/>
            <person name="Pangilinan J."/>
            <person name="Larsson K.H."/>
            <person name="Matsuura K."/>
            <person name="Barry K."/>
            <person name="Labutti K."/>
            <person name="Kuo R."/>
            <person name="Ohm R.A."/>
            <person name="Bhattacharya S.S."/>
            <person name="Shirouzu T."/>
            <person name="Yoshinaga Y."/>
            <person name="Martin F.M."/>
            <person name="Grigoriev I.V."/>
            <person name="Hibbett D.S."/>
        </authorList>
    </citation>
    <scope>NUCLEOTIDE SEQUENCE [LARGE SCALE GENOMIC DNA]</scope>
    <source>
        <strain evidence="2 3">HHB12029</strain>
    </source>
</reference>
<name>A0A166A569_EXIGL</name>
<feature type="transmembrane region" description="Helical" evidence="1">
    <location>
        <begin position="93"/>
        <end position="115"/>
    </location>
</feature>
<gene>
    <name evidence="2" type="ORF">EXIGLDRAFT_696593</name>
</gene>
<evidence type="ECO:0000313" key="3">
    <source>
        <dbReference type="Proteomes" id="UP000077266"/>
    </source>
</evidence>
<evidence type="ECO:0000313" key="2">
    <source>
        <dbReference type="EMBL" id="KZV88549.1"/>
    </source>
</evidence>
<dbReference type="AlphaFoldDB" id="A0A166A569"/>
<proteinExistence type="predicted"/>
<feature type="transmembrane region" description="Helical" evidence="1">
    <location>
        <begin position="37"/>
        <end position="55"/>
    </location>
</feature>
<evidence type="ECO:0000256" key="1">
    <source>
        <dbReference type="SAM" id="Phobius"/>
    </source>
</evidence>
<keyword evidence="3" id="KW-1185">Reference proteome</keyword>
<sequence length="267" mass="30044">MALCSGFYSLSIFIACRAAFWEITAHRVFRRHDTGRWILLAFDLLIILVVLGFFLETVVQSILTYRRYSDAYIGYHLLTLFLLRRMDNILTTFVWVTQSLLAAGYINGAVGTYFARRWARQYQFGVSVADTMFKCVAPAFVVQVLLVIPCTFGFFWASILWRIQQIVVLAEDDFPVLPPSMQLWWPSADVQVEKQASGSDDSVTTLPMVALSGVYWWLHVAPICAGRSTTATLLAVCRAPSTLPSPRALNLSAIHASSNTCRVETRL</sequence>
<keyword evidence="1" id="KW-0472">Membrane</keyword>
<dbReference type="InParanoid" id="A0A166A569"/>
<dbReference type="Proteomes" id="UP000077266">
    <property type="component" value="Unassembled WGS sequence"/>
</dbReference>
<dbReference type="EMBL" id="KV426097">
    <property type="protein sequence ID" value="KZV88549.1"/>
    <property type="molecule type" value="Genomic_DNA"/>
</dbReference>
<keyword evidence="1" id="KW-1133">Transmembrane helix</keyword>
<accession>A0A166A569</accession>
<feature type="transmembrane region" description="Helical" evidence="1">
    <location>
        <begin position="136"/>
        <end position="161"/>
    </location>
</feature>
<organism evidence="2 3">
    <name type="scientific">Exidia glandulosa HHB12029</name>
    <dbReference type="NCBI Taxonomy" id="1314781"/>
    <lineage>
        <taxon>Eukaryota</taxon>
        <taxon>Fungi</taxon>
        <taxon>Dikarya</taxon>
        <taxon>Basidiomycota</taxon>
        <taxon>Agaricomycotina</taxon>
        <taxon>Agaricomycetes</taxon>
        <taxon>Auriculariales</taxon>
        <taxon>Exidiaceae</taxon>
        <taxon>Exidia</taxon>
    </lineage>
</organism>
<keyword evidence="1" id="KW-0812">Transmembrane</keyword>